<sequence>MTPFHFKKNIGIDLGSDTTQIYLAGEGIVVNESSIVAFNNQTNRVIAVGQEAKKMLSRTPAHITALRPIVNGVIADFDMAKEMIRQFLKRDKLPRSLLTQVVVSVPTNLTEVERKSVEDLLKETGANRVYLIEQPLAAAFGSHLEVNKPTAYLIIDIGAGTTDMAVISLNGIVVSKRLKIGGSYFNQEIIKAVKDEFKLNIGGPTSEEIKINAGSAMPQSEHLEIMVRGRDISTGLPKEIAIKDTQVRLWLSRSLKLLVDAIKDLIEITPPELVGDVYKNGIYCCGGDSLLRGIDKVFQKEIGVTVRIVDEPLTCVARGTGIIVENLDQYRHLLSTFSHSKLANL</sequence>
<evidence type="ECO:0000256" key="1">
    <source>
        <dbReference type="ARBA" id="ARBA00022490"/>
    </source>
</evidence>
<dbReference type="InterPro" id="IPR004753">
    <property type="entry name" value="MreB"/>
</dbReference>
<keyword evidence="3 6" id="KW-0067">ATP-binding</keyword>
<evidence type="ECO:0000313" key="7">
    <source>
        <dbReference type="EMBL" id="PIR06136.1"/>
    </source>
</evidence>
<comment type="caution">
    <text evidence="7">The sequence shown here is derived from an EMBL/GenBank/DDBJ whole genome shotgun (WGS) entry which is preliminary data.</text>
</comment>
<accession>A0A2H0NDI5</accession>
<dbReference type="InterPro" id="IPR004000">
    <property type="entry name" value="Actin"/>
</dbReference>
<dbReference type="SMART" id="SM00268">
    <property type="entry name" value="ACTIN"/>
    <property type="match status" value="1"/>
</dbReference>
<keyword evidence="4 6" id="KW-0133">Cell shape</keyword>
<dbReference type="Pfam" id="PF06723">
    <property type="entry name" value="MreB_Mbl"/>
    <property type="match status" value="1"/>
</dbReference>
<evidence type="ECO:0000256" key="3">
    <source>
        <dbReference type="ARBA" id="ARBA00022840"/>
    </source>
</evidence>
<feature type="binding site" evidence="6">
    <location>
        <begin position="159"/>
        <end position="161"/>
    </location>
    <ligand>
        <name>ATP</name>
        <dbReference type="ChEBI" id="CHEBI:30616"/>
    </ligand>
</feature>
<reference evidence="7 8" key="1">
    <citation type="submission" date="2017-09" db="EMBL/GenBank/DDBJ databases">
        <title>Depth-based differentiation of microbial function through sediment-hosted aquifers and enrichment of novel symbionts in the deep terrestrial subsurface.</title>
        <authorList>
            <person name="Probst A.J."/>
            <person name="Ladd B."/>
            <person name="Jarett J.K."/>
            <person name="Geller-Mcgrath D.E."/>
            <person name="Sieber C.M."/>
            <person name="Emerson J.B."/>
            <person name="Anantharaman K."/>
            <person name="Thomas B.C."/>
            <person name="Malmstrom R."/>
            <person name="Stieglmeier M."/>
            <person name="Klingl A."/>
            <person name="Woyke T."/>
            <person name="Ryan C.M."/>
            <person name="Banfield J.F."/>
        </authorList>
    </citation>
    <scope>NUCLEOTIDE SEQUENCE [LARGE SCALE GENOMIC DNA]</scope>
    <source>
        <strain evidence="7">CG11_big_fil_rev_8_21_14_0_20_38_23</strain>
    </source>
</reference>
<dbReference type="InterPro" id="IPR056546">
    <property type="entry name" value="MreB_MamK-like"/>
</dbReference>
<evidence type="ECO:0000256" key="4">
    <source>
        <dbReference type="ARBA" id="ARBA00022960"/>
    </source>
</evidence>
<evidence type="ECO:0000256" key="5">
    <source>
        <dbReference type="ARBA" id="ARBA00023458"/>
    </source>
</evidence>
<dbReference type="SUPFAM" id="SSF53067">
    <property type="entry name" value="Actin-like ATPase domain"/>
    <property type="match status" value="2"/>
</dbReference>
<dbReference type="AlphaFoldDB" id="A0A2H0NDI5"/>
<dbReference type="GO" id="GO:0005524">
    <property type="term" value="F:ATP binding"/>
    <property type="evidence" value="ECO:0007669"/>
    <property type="project" value="UniProtKB-KW"/>
</dbReference>
<organism evidence="7 8">
    <name type="scientific">Candidatus Jorgensenbacteria bacterium CG11_big_fil_rev_8_21_14_0_20_38_23</name>
    <dbReference type="NCBI Taxonomy" id="1974594"/>
    <lineage>
        <taxon>Bacteria</taxon>
        <taxon>Candidatus Joergenseniibacteriota</taxon>
    </lineage>
</organism>
<evidence type="ECO:0000256" key="2">
    <source>
        <dbReference type="ARBA" id="ARBA00022741"/>
    </source>
</evidence>
<dbReference type="PANTHER" id="PTHR42749">
    <property type="entry name" value="CELL SHAPE-DETERMINING PROTEIN MREB"/>
    <property type="match status" value="1"/>
</dbReference>
<dbReference type="PRINTS" id="PR01652">
    <property type="entry name" value="SHAPEPROTEIN"/>
</dbReference>
<dbReference type="Proteomes" id="UP000228867">
    <property type="component" value="Unassembled WGS sequence"/>
</dbReference>
<comment type="subunit">
    <text evidence="6">Forms polymers.</text>
</comment>
<keyword evidence="1 6" id="KW-0963">Cytoplasm</keyword>
<dbReference type="NCBIfam" id="NF010539">
    <property type="entry name" value="PRK13927.1"/>
    <property type="match status" value="1"/>
</dbReference>
<dbReference type="GO" id="GO:0005737">
    <property type="term" value="C:cytoplasm"/>
    <property type="evidence" value="ECO:0007669"/>
    <property type="project" value="UniProtKB-SubCell"/>
</dbReference>
<dbReference type="GO" id="GO:0008360">
    <property type="term" value="P:regulation of cell shape"/>
    <property type="evidence" value="ECO:0007669"/>
    <property type="project" value="UniProtKB-UniRule"/>
</dbReference>
<evidence type="ECO:0000313" key="8">
    <source>
        <dbReference type="Proteomes" id="UP000228867"/>
    </source>
</evidence>
<protein>
    <recommendedName>
        <fullName evidence="6">Cell shape-determining protein MreB</fullName>
    </recommendedName>
</protein>
<comment type="caution">
    <text evidence="6">Lacks conserved residue(s) required for the propagation of feature annotation.</text>
</comment>
<dbReference type="GO" id="GO:0000902">
    <property type="term" value="P:cell morphogenesis"/>
    <property type="evidence" value="ECO:0007669"/>
    <property type="project" value="InterPro"/>
</dbReference>
<dbReference type="HAMAP" id="MF_02207">
    <property type="entry name" value="MreB"/>
    <property type="match status" value="1"/>
</dbReference>
<comment type="function">
    <text evidence="6">Forms membrane-associated dynamic filaments that are essential for cell shape determination. Acts by regulating cell wall synthesis and cell elongation, and thus cell shape. A feedback loop between cell geometry and MreB localization may maintain elongated cell shape by targeting cell wall growth to regions of negative cell wall curvature.</text>
</comment>
<gene>
    <name evidence="6" type="primary">mreB</name>
    <name evidence="7" type="ORF">COV54_03200</name>
</gene>
<dbReference type="PANTHER" id="PTHR42749:SF1">
    <property type="entry name" value="CELL SHAPE-DETERMINING PROTEIN MREB"/>
    <property type="match status" value="1"/>
</dbReference>
<comment type="similarity">
    <text evidence="5 6">Belongs to the FtsA/MreB family.</text>
</comment>
<feature type="binding site" evidence="6">
    <location>
        <begin position="207"/>
        <end position="210"/>
    </location>
    <ligand>
        <name>ATP</name>
        <dbReference type="ChEBI" id="CHEBI:30616"/>
    </ligand>
</feature>
<dbReference type="InterPro" id="IPR043129">
    <property type="entry name" value="ATPase_NBD"/>
</dbReference>
<proteinExistence type="inferred from homology"/>
<dbReference type="EMBL" id="PCWR01000065">
    <property type="protein sequence ID" value="PIR06136.1"/>
    <property type="molecule type" value="Genomic_DNA"/>
</dbReference>
<dbReference type="Gene3D" id="3.30.420.40">
    <property type="match status" value="3"/>
</dbReference>
<comment type="subcellular location">
    <subcellularLocation>
        <location evidence="6">Cytoplasm</location>
    </subcellularLocation>
    <text evidence="6">Membrane-associated.</text>
</comment>
<evidence type="ECO:0000256" key="6">
    <source>
        <dbReference type="HAMAP-Rule" id="MF_02207"/>
    </source>
</evidence>
<dbReference type="CDD" id="cd10225">
    <property type="entry name" value="ASKHA_NBD_MreB-like"/>
    <property type="match status" value="1"/>
</dbReference>
<name>A0A2H0NDI5_9BACT</name>
<keyword evidence="2 6" id="KW-0547">Nucleotide-binding</keyword>